<dbReference type="AlphaFoldDB" id="A0A0A1WVW5"/>
<protein>
    <submittedName>
        <fullName evidence="8">ESF1 homolog</fullName>
    </submittedName>
</protein>
<dbReference type="Pfam" id="PF25121">
    <property type="entry name" value="RRM_ESF1"/>
    <property type="match status" value="1"/>
</dbReference>
<evidence type="ECO:0000256" key="1">
    <source>
        <dbReference type="ARBA" id="ARBA00004604"/>
    </source>
</evidence>
<feature type="compositionally biased region" description="Basic and acidic residues" evidence="5">
    <location>
        <begin position="625"/>
        <end position="636"/>
    </location>
</feature>
<feature type="compositionally biased region" description="Acidic residues" evidence="5">
    <location>
        <begin position="302"/>
        <end position="323"/>
    </location>
</feature>
<comment type="subcellular location">
    <subcellularLocation>
        <location evidence="1">Nucleus</location>
        <location evidence="1">Nucleolus</location>
    </subcellularLocation>
</comment>
<evidence type="ECO:0000256" key="4">
    <source>
        <dbReference type="ARBA" id="ARBA00023242"/>
    </source>
</evidence>
<proteinExistence type="inferred from homology"/>
<feature type="compositionally biased region" description="Basic and acidic residues" evidence="5">
    <location>
        <begin position="469"/>
        <end position="491"/>
    </location>
</feature>
<dbReference type="InterPro" id="IPR039754">
    <property type="entry name" value="Esf1"/>
</dbReference>
<dbReference type="PANTHER" id="PTHR12202">
    <property type="entry name" value="ESF1 HOMOLOG"/>
    <property type="match status" value="1"/>
</dbReference>
<evidence type="ECO:0000313" key="8">
    <source>
        <dbReference type="EMBL" id="JAD03204.1"/>
    </source>
</evidence>
<dbReference type="PANTHER" id="PTHR12202:SF0">
    <property type="entry name" value="ESF1 HOMOLOG"/>
    <property type="match status" value="1"/>
</dbReference>
<evidence type="ECO:0000256" key="3">
    <source>
        <dbReference type="ARBA" id="ARBA00023054"/>
    </source>
</evidence>
<feature type="region of interest" description="Disordered" evidence="5">
    <location>
        <begin position="380"/>
        <end position="401"/>
    </location>
</feature>
<gene>
    <name evidence="8" type="primary">Esf1</name>
    <name evidence="8" type="ORF">g.26200</name>
</gene>
<feature type="compositionally biased region" description="Polar residues" evidence="5">
    <location>
        <begin position="17"/>
        <end position="33"/>
    </location>
</feature>
<dbReference type="InterPro" id="IPR012580">
    <property type="entry name" value="NUC153"/>
</dbReference>
<comment type="similarity">
    <text evidence="2">Belongs to the ESF1 family.</text>
</comment>
<evidence type="ECO:0000256" key="5">
    <source>
        <dbReference type="SAM" id="MobiDB-lite"/>
    </source>
</evidence>
<feature type="compositionally biased region" description="Acidic residues" evidence="5">
    <location>
        <begin position="119"/>
        <end position="128"/>
    </location>
</feature>
<feature type="domain" description="NUC153" evidence="6">
    <location>
        <begin position="710"/>
        <end position="737"/>
    </location>
</feature>
<feature type="region of interest" description="Disordered" evidence="5">
    <location>
        <begin position="452"/>
        <end position="491"/>
    </location>
</feature>
<reference evidence="8" key="1">
    <citation type="submission" date="2014-11" db="EMBL/GenBank/DDBJ databases">
        <authorList>
            <person name="Geib S."/>
        </authorList>
    </citation>
    <scope>NUCLEOTIDE SEQUENCE</scope>
</reference>
<feature type="compositionally biased region" description="Basic and acidic residues" evidence="5">
    <location>
        <begin position="527"/>
        <end position="545"/>
    </location>
</feature>
<feature type="domain" description="ESF1 RRM" evidence="7">
    <location>
        <begin position="229"/>
        <end position="393"/>
    </location>
</feature>
<name>A0A0A1WVW5_ZEUCU</name>
<feature type="region of interest" description="Disordered" evidence="5">
    <location>
        <begin position="1"/>
        <end position="35"/>
    </location>
</feature>
<keyword evidence="3" id="KW-0175">Coiled coil</keyword>
<feature type="compositionally biased region" description="Basic and acidic residues" evidence="5">
    <location>
        <begin position="506"/>
        <end position="520"/>
    </location>
</feature>
<evidence type="ECO:0000259" key="6">
    <source>
        <dbReference type="Pfam" id="PF08159"/>
    </source>
</evidence>
<feature type="region of interest" description="Disordered" evidence="5">
    <location>
        <begin position="506"/>
        <end position="699"/>
    </location>
</feature>
<feature type="compositionally biased region" description="Basic and acidic residues" evidence="5">
    <location>
        <begin position="658"/>
        <end position="677"/>
    </location>
</feature>
<dbReference type="GO" id="GO:0005730">
    <property type="term" value="C:nucleolus"/>
    <property type="evidence" value="ECO:0007669"/>
    <property type="project" value="UniProtKB-SubCell"/>
</dbReference>
<reference evidence="8" key="2">
    <citation type="journal article" date="2015" name="Gigascience">
        <title>Reconstructing a comprehensive transcriptome assembly of a white-pupal translocated strain of the pest fruit fly Bactrocera cucurbitae.</title>
        <authorList>
            <person name="Sim S.B."/>
            <person name="Calla B."/>
            <person name="Hall B."/>
            <person name="DeRego T."/>
            <person name="Geib S.M."/>
        </authorList>
    </citation>
    <scope>NUCLEOTIDE SEQUENCE</scope>
</reference>
<feature type="compositionally biased region" description="Acidic residues" evidence="5">
    <location>
        <begin position="195"/>
        <end position="209"/>
    </location>
</feature>
<feature type="compositionally biased region" description="Basic and acidic residues" evidence="5">
    <location>
        <begin position="129"/>
        <end position="144"/>
    </location>
</feature>
<feature type="compositionally biased region" description="Acidic residues" evidence="5">
    <location>
        <begin position="455"/>
        <end position="468"/>
    </location>
</feature>
<evidence type="ECO:0000259" key="7">
    <source>
        <dbReference type="Pfam" id="PF25121"/>
    </source>
</evidence>
<feature type="region of interest" description="Disordered" evidence="5">
    <location>
        <begin position="98"/>
        <end position="213"/>
    </location>
</feature>
<keyword evidence="4" id="KW-0539">Nucleus</keyword>
<feature type="compositionally biased region" description="Basic residues" evidence="5">
    <location>
        <begin position="678"/>
        <end position="690"/>
    </location>
</feature>
<dbReference type="GO" id="GO:0003723">
    <property type="term" value="F:RNA binding"/>
    <property type="evidence" value="ECO:0007669"/>
    <property type="project" value="TreeGrafter"/>
</dbReference>
<organism evidence="8">
    <name type="scientific">Zeugodacus cucurbitae</name>
    <name type="common">Melon fruit fly</name>
    <name type="synonym">Bactrocera cucurbitae</name>
    <dbReference type="NCBI Taxonomy" id="28588"/>
    <lineage>
        <taxon>Eukaryota</taxon>
        <taxon>Metazoa</taxon>
        <taxon>Ecdysozoa</taxon>
        <taxon>Arthropoda</taxon>
        <taxon>Hexapoda</taxon>
        <taxon>Insecta</taxon>
        <taxon>Pterygota</taxon>
        <taxon>Neoptera</taxon>
        <taxon>Endopterygota</taxon>
        <taxon>Diptera</taxon>
        <taxon>Brachycera</taxon>
        <taxon>Muscomorpha</taxon>
        <taxon>Tephritoidea</taxon>
        <taxon>Tephritidae</taxon>
        <taxon>Zeugodacus</taxon>
        <taxon>Zeugodacus</taxon>
    </lineage>
</organism>
<sequence length="793" mass="91282">MAKDKPQKSAKAKKSDTAQQNAISNAPKTTSAIWQDERFQHLVSDPRFRGIPKAQRKVKIDKRFQGMFTDDKFKVKYTVDKYGRRVNKSNADDLRKYYELNSSDTETDEDESKPQQEVAEADDDEAAEELERRKEEKAITREDDSGASTPSEEELGENDELGSDGEDVPKTLRERLLNPNIDYARGEGRLVTDSSSDDESSDEGDELEANIDHVWGELDQEAETTDESTNRLAICNMDWDRIRAVDLMVLFSSFLPPGGSVLSVKIYPSEYGKERMREEDIHGPTELVGLGKEMNGDKNDGADSDSDDEELVKDQDSDAEEGDEYHMEKLRQYQLNRLRYYYAVAVFDSIATADKIYKECDGIEYESSATRVDLRFIPDDTNFDEDEPTDICTDLPDTNSYKPRQFTTTALQQAKVDLTWDETAVERQELGEKLSSGKLNEISDKDLRKMVAYSSEEDDDSGDGEEVEEQKNDELANKSNAELKVEKPKRKKDEIINKYKALLAEINEKEQKKKNNKFEMEISWNVDEQKDDKDKQAVDSEDQNKKQHLTPIEKVLQKRSERNKQRKEERKKKKMQARGLDPDADNSSDSDSIPDGIDMNDPYFAEEFAGGEFVDNKAKKRDKQKKQQSELDKQQAAEEEEKQAKELQLLLDDDDLEEQGKQHFSLEKILKSEQETKSKRKRRKQLKKSKSTIAEETKPVEDNFQININDDRFKAVYTSAKFNIDPTDSHFKKTKAMDLIIKEKLKRRHGDDGLRNGNDGDTQEVEVKRPKKQLENTLLVKSLKRKIQMKQQK</sequence>
<dbReference type="InterPro" id="IPR056750">
    <property type="entry name" value="RRM_ESF1"/>
</dbReference>
<accession>A0A0A1WVW5</accession>
<dbReference type="EMBL" id="GBXI01011088">
    <property type="protein sequence ID" value="JAD03204.1"/>
    <property type="molecule type" value="Transcribed_RNA"/>
</dbReference>
<feature type="compositionally biased region" description="Acidic residues" evidence="5">
    <location>
        <begin position="151"/>
        <end position="166"/>
    </location>
</feature>
<dbReference type="Pfam" id="PF08159">
    <property type="entry name" value="NUC153"/>
    <property type="match status" value="1"/>
</dbReference>
<feature type="compositionally biased region" description="Basic and acidic residues" evidence="5">
    <location>
        <begin position="167"/>
        <end position="176"/>
    </location>
</feature>
<feature type="compositionally biased region" description="Basic and acidic residues" evidence="5">
    <location>
        <begin position="555"/>
        <end position="568"/>
    </location>
</feature>
<dbReference type="GO" id="GO:0006364">
    <property type="term" value="P:rRNA processing"/>
    <property type="evidence" value="ECO:0007669"/>
    <property type="project" value="InterPro"/>
</dbReference>
<feature type="region of interest" description="Disordered" evidence="5">
    <location>
        <begin position="287"/>
        <end position="325"/>
    </location>
</feature>
<feature type="region of interest" description="Disordered" evidence="5">
    <location>
        <begin position="747"/>
        <end position="770"/>
    </location>
</feature>
<evidence type="ECO:0000256" key="2">
    <source>
        <dbReference type="ARBA" id="ARBA00009087"/>
    </source>
</evidence>